<dbReference type="GO" id="GO:0003729">
    <property type="term" value="F:mRNA binding"/>
    <property type="evidence" value="ECO:0007669"/>
    <property type="project" value="TreeGrafter"/>
</dbReference>
<evidence type="ECO:0000256" key="2">
    <source>
        <dbReference type="ARBA" id="ARBA00022490"/>
    </source>
</evidence>
<dbReference type="AlphaFoldDB" id="A0A182VNH3"/>
<dbReference type="InterPro" id="IPR018862">
    <property type="entry name" value="eIF4E-T"/>
</dbReference>
<sequence length="352" mass="36629">MPNLGAMPSPASLGQVHSVEELEARFRQSDLNGGEGGAPSGGRTPGPPNDPFADQQPMAIGGGAAGGGGSIPRLIMPGNDPAIGAIHPPVVTAPPAGGAPPTTPDGGAVRQQELLAFKKLLNQMSENQMNGGGGGPPPHQPGPPVQQHHGHPAHAAHMAAVAAQHQGGQGPPPHQGAAMSALPAMLQMMHMAPMPHPGTDQRHATELLKRPETQTLMMAVARGEVSQHSLWQQLTNPATAQSHREIISAVLGACNGGSRVVSPSLLLNPNSIQPPMPMPIPPPAAPAGAGANLLFHPKQQVRLSPLPNGMPQRIPSPRELHRHSRPVSSQRIRPKWDRQQQQQQQQCPAAPA</sequence>
<organism evidence="4 5">
    <name type="scientific">Anopheles merus</name>
    <name type="common">Mosquito</name>
    <dbReference type="NCBI Taxonomy" id="30066"/>
    <lineage>
        <taxon>Eukaryota</taxon>
        <taxon>Metazoa</taxon>
        <taxon>Ecdysozoa</taxon>
        <taxon>Arthropoda</taxon>
        <taxon>Hexapoda</taxon>
        <taxon>Insecta</taxon>
        <taxon>Pterygota</taxon>
        <taxon>Neoptera</taxon>
        <taxon>Endopterygota</taxon>
        <taxon>Diptera</taxon>
        <taxon>Nematocera</taxon>
        <taxon>Culicoidea</taxon>
        <taxon>Culicidae</taxon>
        <taxon>Anophelinae</taxon>
        <taxon>Anopheles</taxon>
    </lineage>
</organism>
<proteinExistence type="predicted"/>
<keyword evidence="5" id="KW-1185">Reference proteome</keyword>
<feature type="region of interest" description="Disordered" evidence="3">
    <location>
        <begin position="302"/>
        <end position="352"/>
    </location>
</feature>
<dbReference type="PANTHER" id="PTHR12269:SF1">
    <property type="entry name" value="EUKARYOTIC TRANSLATION INITIATION FACTOR 4E TRANSPORTER"/>
    <property type="match status" value="1"/>
</dbReference>
<comment type="subcellular location">
    <subcellularLocation>
        <location evidence="1">Cytoplasm</location>
    </subcellularLocation>
</comment>
<evidence type="ECO:0000313" key="4">
    <source>
        <dbReference type="EnsemblMetazoa" id="AMEM017971-PA"/>
    </source>
</evidence>
<feature type="compositionally biased region" description="Low complexity" evidence="3">
    <location>
        <begin position="155"/>
        <end position="166"/>
    </location>
</feature>
<evidence type="ECO:0000256" key="3">
    <source>
        <dbReference type="SAM" id="MobiDB-lite"/>
    </source>
</evidence>
<evidence type="ECO:0000313" key="5">
    <source>
        <dbReference type="Proteomes" id="UP000075903"/>
    </source>
</evidence>
<dbReference type="PANTHER" id="PTHR12269">
    <property type="entry name" value="EUKARYOTIC TRANSLATION INITIATION FACTOR 4E TRANSPORTER"/>
    <property type="match status" value="1"/>
</dbReference>
<feature type="compositionally biased region" description="Gly residues" evidence="3">
    <location>
        <begin position="60"/>
        <end position="70"/>
    </location>
</feature>
<dbReference type="Proteomes" id="UP000075903">
    <property type="component" value="Unassembled WGS sequence"/>
</dbReference>
<accession>A0A182VNH3</accession>
<dbReference type="VEuPathDB" id="VectorBase:AMEM21_003145"/>
<dbReference type="STRING" id="30066.A0A182VNH3"/>
<name>A0A182VNH3_ANOME</name>
<reference evidence="4" key="1">
    <citation type="submission" date="2020-05" db="UniProtKB">
        <authorList>
            <consortium name="EnsemblMetazoa"/>
        </authorList>
    </citation>
    <scope>IDENTIFICATION</scope>
    <source>
        <strain evidence="4">MAF</strain>
    </source>
</reference>
<dbReference type="EnsemblMetazoa" id="AMEM017971-RA">
    <property type="protein sequence ID" value="AMEM017971-PA"/>
    <property type="gene ID" value="AMEM017971"/>
</dbReference>
<evidence type="ECO:0000256" key="1">
    <source>
        <dbReference type="ARBA" id="ARBA00004496"/>
    </source>
</evidence>
<feature type="compositionally biased region" description="Pro residues" evidence="3">
    <location>
        <begin position="135"/>
        <end position="144"/>
    </location>
</feature>
<dbReference type="GO" id="GO:0017148">
    <property type="term" value="P:negative regulation of translation"/>
    <property type="evidence" value="ECO:0007669"/>
    <property type="project" value="TreeGrafter"/>
</dbReference>
<dbReference type="VEuPathDB" id="VectorBase:AMEM017971"/>
<keyword evidence="2" id="KW-0963">Cytoplasm</keyword>
<feature type="compositionally biased region" description="Basic and acidic residues" evidence="3">
    <location>
        <begin position="18"/>
        <end position="28"/>
    </location>
</feature>
<feature type="region of interest" description="Disordered" evidence="3">
    <location>
        <begin position="1"/>
        <end position="107"/>
    </location>
</feature>
<feature type="region of interest" description="Disordered" evidence="3">
    <location>
        <begin position="125"/>
        <end position="177"/>
    </location>
</feature>
<feature type="compositionally biased region" description="Gly residues" evidence="3">
    <location>
        <begin position="33"/>
        <end position="44"/>
    </location>
</feature>
<dbReference type="GO" id="GO:0005634">
    <property type="term" value="C:nucleus"/>
    <property type="evidence" value="ECO:0007669"/>
    <property type="project" value="TreeGrafter"/>
</dbReference>
<protein>
    <submittedName>
        <fullName evidence="4">Uncharacterized protein</fullName>
    </submittedName>
</protein>
<dbReference type="GO" id="GO:0036464">
    <property type="term" value="C:cytoplasmic ribonucleoprotein granule"/>
    <property type="evidence" value="ECO:0007669"/>
    <property type="project" value="UniProtKB-ARBA"/>
</dbReference>